<gene>
    <name evidence="2" type="ORF">P0Y50_04505</name>
</gene>
<name>A0AAJ5X1C3_9CAUL</name>
<dbReference type="InterPro" id="IPR009560">
    <property type="entry name" value="DUF1176"/>
</dbReference>
<evidence type="ECO:0000313" key="2">
    <source>
        <dbReference type="EMBL" id="WEK40876.1"/>
    </source>
</evidence>
<feature type="signal peptide" evidence="1">
    <location>
        <begin position="1"/>
        <end position="18"/>
    </location>
</feature>
<dbReference type="AlphaFoldDB" id="A0AAJ5X1C3"/>
<keyword evidence="1" id="KW-0732">Signal</keyword>
<feature type="chain" id="PRO_5042539289" evidence="1">
    <location>
        <begin position="19"/>
        <end position="378"/>
    </location>
</feature>
<dbReference type="Pfam" id="PF06674">
    <property type="entry name" value="DUF1176"/>
    <property type="match status" value="1"/>
</dbReference>
<accession>A0AAJ5X1C3</accession>
<evidence type="ECO:0000313" key="3">
    <source>
        <dbReference type="Proteomes" id="UP001213664"/>
    </source>
</evidence>
<dbReference type="Proteomes" id="UP001213664">
    <property type="component" value="Chromosome"/>
</dbReference>
<reference evidence="2" key="1">
    <citation type="submission" date="2023-03" db="EMBL/GenBank/DDBJ databases">
        <title>Andean soil-derived lignocellulolytic bacterial consortium as a source of novel taxa and putative plastic-active enzymes.</title>
        <authorList>
            <person name="Diaz-Garcia L."/>
            <person name="Chuvochina M."/>
            <person name="Feuerriegel G."/>
            <person name="Bunk B."/>
            <person name="Sproer C."/>
            <person name="Streit W.R."/>
            <person name="Rodriguez L.M."/>
            <person name="Overmann J."/>
            <person name="Jimenez D.J."/>
        </authorList>
    </citation>
    <scope>NUCLEOTIDE SEQUENCE</scope>
    <source>
        <strain evidence="2">MAG 833</strain>
    </source>
</reference>
<protein>
    <submittedName>
        <fullName evidence="2">DUF1176 domain-containing protein</fullName>
    </submittedName>
</protein>
<proteinExistence type="predicted"/>
<evidence type="ECO:0000256" key="1">
    <source>
        <dbReference type="SAM" id="SignalP"/>
    </source>
</evidence>
<dbReference type="PROSITE" id="PS51257">
    <property type="entry name" value="PROKAR_LIPOPROTEIN"/>
    <property type="match status" value="1"/>
</dbReference>
<dbReference type="EMBL" id="CP119326">
    <property type="protein sequence ID" value="WEK40876.1"/>
    <property type="molecule type" value="Genomic_DNA"/>
</dbReference>
<organism evidence="2 3">
    <name type="scientific">Candidatus Brevundimonas colombiensis</name>
    <dbReference type="NCBI Taxonomy" id="3121376"/>
    <lineage>
        <taxon>Bacteria</taxon>
        <taxon>Pseudomonadati</taxon>
        <taxon>Pseudomonadota</taxon>
        <taxon>Alphaproteobacteria</taxon>
        <taxon>Caulobacterales</taxon>
        <taxon>Caulobacteraceae</taxon>
        <taxon>Brevundimonas</taxon>
    </lineage>
</organism>
<sequence>MIPARLMIAVAASALALAACGDKDATKKAGAPKAAAAPVQTPVAAPVLQITSETKQFRDWSATCGNDGTCWAFGFTSGNNGGWVRLALDPGPDAKPQVVFGYWPDGDAKGPARIGLTIDGRDFAAALNDASEDDAPIGQIAGDARPVIDALSQGKVMTVRGVSSQDISLHGAAAALLWIDEKQGRLDTPTALMRRGDKPASSVPVAPVLPTVAAAPAVSQSGFGDQNQTLPAALRSRTEVGDCLKESAMPAVGDMVMSARLDARTELWAVPCGSGAYNLTHNWYVTGPGGRDPRPAALVGTAGPGADPNMPDNATVNGEYDPGSRTLSAFARGRGIGDCGVQQTWTWTGQRFVLTQESTMGECAGVPSDFWPVAWRTR</sequence>